<comment type="similarity">
    <text evidence="2">Belongs to the dpy-19 family.</text>
</comment>
<feature type="transmembrane region" description="Helical" evidence="8">
    <location>
        <begin position="414"/>
        <end position="435"/>
    </location>
</feature>
<keyword evidence="5 8" id="KW-0812">Transmembrane</keyword>
<keyword evidence="7 8" id="KW-0472">Membrane</keyword>
<accession>A0AAU9UP74</accession>
<keyword evidence="6 8" id="KW-1133">Transmembrane helix</keyword>
<organism evidence="9 10">
    <name type="scientific">Euphydryas editha</name>
    <name type="common">Edith's checkerspot</name>
    <dbReference type="NCBI Taxonomy" id="104508"/>
    <lineage>
        <taxon>Eukaryota</taxon>
        <taxon>Metazoa</taxon>
        <taxon>Ecdysozoa</taxon>
        <taxon>Arthropoda</taxon>
        <taxon>Hexapoda</taxon>
        <taxon>Insecta</taxon>
        <taxon>Pterygota</taxon>
        <taxon>Neoptera</taxon>
        <taxon>Endopterygota</taxon>
        <taxon>Lepidoptera</taxon>
        <taxon>Glossata</taxon>
        <taxon>Ditrysia</taxon>
        <taxon>Papilionoidea</taxon>
        <taxon>Nymphalidae</taxon>
        <taxon>Nymphalinae</taxon>
        <taxon>Euphydryas</taxon>
    </lineage>
</organism>
<keyword evidence="10" id="KW-1185">Reference proteome</keyword>
<evidence type="ECO:0000313" key="10">
    <source>
        <dbReference type="Proteomes" id="UP001153954"/>
    </source>
</evidence>
<evidence type="ECO:0000256" key="2">
    <source>
        <dbReference type="ARBA" id="ARBA00008744"/>
    </source>
</evidence>
<sequence length="725" mass="84929">MEESPKNAQDNAKVQKSIGKKVLIFTILTGLAYFFGYIHYKYVSHLFENDRNFLFLSDLEREMSFRTEMGFYYSYYKIVVEERPFLAGIYKIIFDRLVEYPKDVNAFNRFNIIPEVIIGAVYRYFEPWLNSTQYKECHMVERGPGHSPVESCIGIGQPIFFYLEAIWWLSGLTVAALFLHATVLSQSILGGILAVIQYFANHAECTRVQWAPNERENLAVPLLLLQSWLLTLRLRETSKKKVLKLEIVTLLINIICILFWQFTQFIFLTQLAIFFVMEQLRIIDIKTFSLFLYSHFCSLHTAVLLLQGNDMLKCSLYTTFLITISVYCLFLSYLRIKIKNRIDLIVESWLVILRILIAVSLSWYLKKLFSEYLEIEEDSHVWDILYSKFTNYKTFHTLIYTCSEVFDFLQISSIINMTKSLLIPFVLLSCINMVFHWHRDSIKSCENEILSENTNKDNDESVVEDSVVVKEEKKFDILLLYLKNLRIESAVFYNISQMVVYGVMAALVMRLKLLFSTQMCLVSSLIVNKEYYLLPKSFRKYVPILWAIAIVPVLSELSKNVTKEMSHIGEFNDYPQEELLLWISKEATGAFAGSMPISATIMLSTRRPIVAHPHYEHLEARKRAYSVYKVYGKFTLNNLYYELNKLRASYLIVETKYCYGKSKKGCSFENIWDIEVPALKSNPKLCHTLLTEPVDHFYPVFRNQHYAVFRIHDFSIQYMPRSFDT</sequence>
<feature type="transmembrane region" description="Helical" evidence="8">
    <location>
        <begin position="315"/>
        <end position="334"/>
    </location>
</feature>
<reference evidence="9" key="1">
    <citation type="submission" date="2022-03" db="EMBL/GenBank/DDBJ databases">
        <authorList>
            <person name="Tunstrom K."/>
        </authorList>
    </citation>
    <scope>NUCLEOTIDE SEQUENCE</scope>
</reference>
<dbReference type="Proteomes" id="UP001153954">
    <property type="component" value="Unassembled WGS sequence"/>
</dbReference>
<evidence type="ECO:0000313" key="9">
    <source>
        <dbReference type="EMBL" id="CAH2101419.1"/>
    </source>
</evidence>
<gene>
    <name evidence="9" type="ORF">EEDITHA_LOCUS16179</name>
</gene>
<evidence type="ECO:0000256" key="4">
    <source>
        <dbReference type="ARBA" id="ARBA00022679"/>
    </source>
</evidence>
<evidence type="ECO:0000256" key="6">
    <source>
        <dbReference type="ARBA" id="ARBA00022989"/>
    </source>
</evidence>
<evidence type="ECO:0000256" key="1">
    <source>
        <dbReference type="ARBA" id="ARBA00004141"/>
    </source>
</evidence>
<dbReference type="AlphaFoldDB" id="A0AAU9UP74"/>
<feature type="transmembrane region" description="Helical" evidence="8">
    <location>
        <begin position="247"/>
        <end position="276"/>
    </location>
</feature>
<dbReference type="PANTHER" id="PTHR31488:SF1">
    <property type="entry name" value="C-MANNOSYLTRANSFERASE DPY19L1"/>
    <property type="match status" value="1"/>
</dbReference>
<keyword evidence="4" id="KW-0808">Transferase</keyword>
<name>A0AAU9UP74_EUPED</name>
<feature type="transmembrane region" description="Helical" evidence="8">
    <location>
        <begin position="346"/>
        <end position="365"/>
    </location>
</feature>
<dbReference type="EMBL" id="CAKOGL010000023">
    <property type="protein sequence ID" value="CAH2101419.1"/>
    <property type="molecule type" value="Genomic_DNA"/>
</dbReference>
<evidence type="ECO:0000256" key="5">
    <source>
        <dbReference type="ARBA" id="ARBA00022692"/>
    </source>
</evidence>
<evidence type="ECO:0008006" key="11">
    <source>
        <dbReference type="Google" id="ProtNLM"/>
    </source>
</evidence>
<proteinExistence type="inferred from homology"/>
<protein>
    <recommendedName>
        <fullName evidence="11">C-mannosyltransferase DPY19L1</fullName>
    </recommendedName>
</protein>
<dbReference type="Pfam" id="PF10034">
    <property type="entry name" value="Dpy19"/>
    <property type="match status" value="1"/>
</dbReference>
<keyword evidence="3" id="KW-0328">Glycosyltransferase</keyword>
<evidence type="ECO:0000256" key="7">
    <source>
        <dbReference type="ARBA" id="ARBA00023136"/>
    </source>
</evidence>
<feature type="transmembrane region" description="Helical" evidence="8">
    <location>
        <begin position="166"/>
        <end position="196"/>
    </location>
</feature>
<feature type="transmembrane region" description="Helical" evidence="8">
    <location>
        <begin position="22"/>
        <end position="40"/>
    </location>
</feature>
<evidence type="ECO:0000256" key="3">
    <source>
        <dbReference type="ARBA" id="ARBA00022676"/>
    </source>
</evidence>
<dbReference type="GO" id="GO:0000030">
    <property type="term" value="F:mannosyltransferase activity"/>
    <property type="evidence" value="ECO:0007669"/>
    <property type="project" value="TreeGrafter"/>
</dbReference>
<feature type="transmembrane region" description="Helical" evidence="8">
    <location>
        <begin position="490"/>
        <end position="509"/>
    </location>
</feature>
<comment type="subcellular location">
    <subcellularLocation>
        <location evidence="1">Membrane</location>
        <topology evidence="1">Multi-pass membrane protein</topology>
    </subcellularLocation>
</comment>
<dbReference type="InterPro" id="IPR018732">
    <property type="entry name" value="Dpy-19/Dpy-19-like"/>
</dbReference>
<evidence type="ECO:0000256" key="8">
    <source>
        <dbReference type="SAM" id="Phobius"/>
    </source>
</evidence>
<dbReference type="GO" id="GO:0005637">
    <property type="term" value="C:nuclear inner membrane"/>
    <property type="evidence" value="ECO:0007669"/>
    <property type="project" value="TreeGrafter"/>
</dbReference>
<comment type="caution">
    <text evidence="9">The sequence shown here is derived from an EMBL/GenBank/DDBJ whole genome shotgun (WGS) entry which is preliminary data.</text>
</comment>
<dbReference type="PANTHER" id="PTHR31488">
    <property type="entry name" value="DPY-19-LIKE 1, LIKE (H. SAPIENS)"/>
    <property type="match status" value="1"/>
</dbReference>